<gene>
    <name evidence="1" type="ORF">DYBT9275_03629</name>
</gene>
<name>A0A916JDU5_9BACT</name>
<dbReference type="Pfam" id="PF04237">
    <property type="entry name" value="YjbR"/>
    <property type="match status" value="1"/>
</dbReference>
<protein>
    <recommendedName>
        <fullName evidence="3">MmcQ/YjbR family DNA-binding protein</fullName>
    </recommendedName>
</protein>
<dbReference type="InterPro" id="IPR058532">
    <property type="entry name" value="YjbR/MT2646/Rv2570-like"/>
</dbReference>
<sequence>MVDISIFRQIALSFPEATEEPHFEKTSFRIKKKIFATYNDKENQACVKLSERDQDLFCLSDKLIIFPVPNKWGKQGWTLVSLDKVQENVFLELLTCAYCAVAPEKLALLVRPDAE</sequence>
<dbReference type="InterPro" id="IPR038056">
    <property type="entry name" value="YjbR-like_sf"/>
</dbReference>
<proteinExistence type="predicted"/>
<keyword evidence="2" id="KW-1185">Reference proteome</keyword>
<dbReference type="Proteomes" id="UP000680038">
    <property type="component" value="Unassembled WGS sequence"/>
</dbReference>
<dbReference type="EMBL" id="CAJRAF010000002">
    <property type="protein sequence ID" value="CAG5005685.1"/>
    <property type="molecule type" value="Genomic_DNA"/>
</dbReference>
<organism evidence="1 2">
    <name type="scientific">Dyadobacter helix</name>
    <dbReference type="NCBI Taxonomy" id="2822344"/>
    <lineage>
        <taxon>Bacteria</taxon>
        <taxon>Pseudomonadati</taxon>
        <taxon>Bacteroidota</taxon>
        <taxon>Cytophagia</taxon>
        <taxon>Cytophagales</taxon>
        <taxon>Spirosomataceae</taxon>
        <taxon>Dyadobacter</taxon>
    </lineage>
</organism>
<evidence type="ECO:0000313" key="1">
    <source>
        <dbReference type="EMBL" id="CAG5005685.1"/>
    </source>
</evidence>
<comment type="caution">
    <text evidence="1">The sequence shown here is derived from an EMBL/GenBank/DDBJ whole genome shotgun (WGS) entry which is preliminary data.</text>
</comment>
<dbReference type="SUPFAM" id="SSF142906">
    <property type="entry name" value="YjbR-like"/>
    <property type="match status" value="1"/>
</dbReference>
<evidence type="ECO:0008006" key="3">
    <source>
        <dbReference type="Google" id="ProtNLM"/>
    </source>
</evidence>
<dbReference type="AlphaFoldDB" id="A0A916JDU5"/>
<reference evidence="1" key="1">
    <citation type="submission" date="2021-04" db="EMBL/GenBank/DDBJ databases">
        <authorList>
            <person name="Rodrigo-Torres L."/>
            <person name="Arahal R. D."/>
            <person name="Lucena T."/>
        </authorList>
    </citation>
    <scope>NUCLEOTIDE SEQUENCE</scope>
    <source>
        <strain evidence="1">CECT 9275</strain>
    </source>
</reference>
<evidence type="ECO:0000313" key="2">
    <source>
        <dbReference type="Proteomes" id="UP000680038"/>
    </source>
</evidence>
<accession>A0A916JDU5</accession>
<dbReference type="Gene3D" id="3.90.1150.30">
    <property type="match status" value="1"/>
</dbReference>